<comment type="function">
    <text evidence="4 5">Required for flagellar hook formation. May act as a scaffolding protein.</text>
</comment>
<evidence type="ECO:0000313" key="10">
    <source>
        <dbReference type="Proteomes" id="UP000253918"/>
    </source>
</evidence>
<accession>A0A369VXK1</accession>
<evidence type="ECO:0000313" key="9">
    <source>
        <dbReference type="EMBL" id="RDE05880.1"/>
    </source>
</evidence>
<protein>
    <recommendedName>
        <fullName evidence="2 5">Basal-body rod modification protein FlgD</fullName>
    </recommendedName>
</protein>
<evidence type="ECO:0000256" key="4">
    <source>
        <dbReference type="ARBA" id="ARBA00024746"/>
    </source>
</evidence>
<evidence type="ECO:0000256" key="5">
    <source>
        <dbReference type="RuleBase" id="RU362076"/>
    </source>
</evidence>
<evidence type="ECO:0000256" key="6">
    <source>
        <dbReference type="SAM" id="MobiDB-lite"/>
    </source>
</evidence>
<dbReference type="AlphaFoldDB" id="A0A369VXK1"/>
<comment type="caution">
    <text evidence="9">The sequence shown here is derived from an EMBL/GenBank/DDBJ whole genome shotgun (WGS) entry which is preliminary data.</text>
</comment>
<comment type="similarity">
    <text evidence="1 5">Belongs to the FlgD family.</text>
</comment>
<feature type="domain" description="FlgD Tudor-like" evidence="8">
    <location>
        <begin position="93"/>
        <end position="226"/>
    </location>
</feature>
<keyword evidence="10" id="KW-1185">Reference proteome</keyword>
<keyword evidence="9" id="KW-0966">Cell projection</keyword>
<proteinExistence type="inferred from homology"/>
<dbReference type="OrthoDB" id="9785233at2"/>
<feature type="region of interest" description="Disordered" evidence="6">
    <location>
        <begin position="1"/>
        <end position="31"/>
    </location>
</feature>
<sequence length="229" mass="23179">MSSTTFNDTLSNLGIKTPATSGTKSNPNLGKTTLDQSDFLKLMTAQLNNQDPFEPVDNTQMVAQMAQFSQVAGISSMDSTLQAIAAKLNATTASDALSYVGRTVLTPGTTAYPRTAGGIAGAVELDGAATSVKVSITDANGSVLKSLDLGAQSAGTVNYDWDGKTDAGTAAGDGPYKVSIVAQKDGAAVTSRSLVWAPVESVSAPASGSPVLSVTGLGSVNISDVRQIG</sequence>
<dbReference type="Pfam" id="PF13861">
    <property type="entry name" value="FLgD_tudor"/>
    <property type="match status" value="1"/>
</dbReference>
<gene>
    <name evidence="9" type="ORF">DVW87_11885</name>
</gene>
<evidence type="ECO:0000259" key="7">
    <source>
        <dbReference type="Pfam" id="PF13860"/>
    </source>
</evidence>
<dbReference type="Proteomes" id="UP000253918">
    <property type="component" value="Unassembled WGS sequence"/>
</dbReference>
<dbReference type="InterPro" id="IPR025965">
    <property type="entry name" value="FlgD/Vpr_Ig-like"/>
</dbReference>
<evidence type="ECO:0000259" key="8">
    <source>
        <dbReference type="Pfam" id="PF13861"/>
    </source>
</evidence>
<evidence type="ECO:0000256" key="3">
    <source>
        <dbReference type="ARBA" id="ARBA00022795"/>
    </source>
</evidence>
<dbReference type="GO" id="GO:0044781">
    <property type="term" value="P:bacterial-type flagellum organization"/>
    <property type="evidence" value="ECO:0007669"/>
    <property type="project" value="UniProtKB-UniRule"/>
</dbReference>
<feature type="domain" description="FlgD/Vpr Ig-like" evidence="7">
    <location>
        <begin position="115"/>
        <end position="185"/>
    </location>
</feature>
<dbReference type="Gene3D" id="2.60.40.4070">
    <property type="match status" value="1"/>
</dbReference>
<dbReference type="EMBL" id="QQNB01000002">
    <property type="protein sequence ID" value="RDE05880.1"/>
    <property type="molecule type" value="Genomic_DNA"/>
</dbReference>
<evidence type="ECO:0000256" key="2">
    <source>
        <dbReference type="ARBA" id="ARBA00016013"/>
    </source>
</evidence>
<keyword evidence="3 5" id="KW-1005">Bacterial flagellum biogenesis</keyword>
<name>A0A369VXK1_9SPHN</name>
<dbReference type="InterPro" id="IPR025963">
    <property type="entry name" value="FLgD_Tudor"/>
</dbReference>
<dbReference type="Gene3D" id="2.30.30.910">
    <property type="match status" value="1"/>
</dbReference>
<organism evidence="9 10">
    <name type="scientific">Sphingomonas aracearum</name>
    <dbReference type="NCBI Taxonomy" id="2283317"/>
    <lineage>
        <taxon>Bacteria</taxon>
        <taxon>Pseudomonadati</taxon>
        <taxon>Pseudomonadota</taxon>
        <taxon>Alphaproteobacteria</taxon>
        <taxon>Sphingomonadales</taxon>
        <taxon>Sphingomonadaceae</taxon>
        <taxon>Sphingomonas</taxon>
    </lineage>
</organism>
<evidence type="ECO:0000256" key="1">
    <source>
        <dbReference type="ARBA" id="ARBA00010577"/>
    </source>
</evidence>
<keyword evidence="9" id="KW-0969">Cilium</keyword>
<dbReference type="InterPro" id="IPR005648">
    <property type="entry name" value="FlgD"/>
</dbReference>
<reference evidence="9 10" key="1">
    <citation type="submission" date="2018-07" db="EMBL/GenBank/DDBJ databases">
        <title>a novel species of Sphingomonas isolated from the rhizosphere soil of Araceae plant.</title>
        <authorList>
            <person name="Zhiyong W."/>
            <person name="Qinglan Z."/>
            <person name="Zhiwei F."/>
            <person name="Ding X."/>
            <person name="Gejiao W."/>
            <person name="Shixue Z."/>
        </authorList>
    </citation>
    <scope>NUCLEOTIDE SEQUENCE [LARGE SCALE GENOMIC DNA]</scope>
    <source>
        <strain evidence="9 10">WZY 27</strain>
    </source>
</reference>
<keyword evidence="9" id="KW-0282">Flagellum</keyword>
<dbReference type="RefSeq" id="WP_114687949.1">
    <property type="nucleotide sequence ID" value="NZ_QQNB01000002.1"/>
</dbReference>
<dbReference type="Pfam" id="PF13860">
    <property type="entry name" value="FlgD_ig"/>
    <property type="match status" value="1"/>
</dbReference>
<dbReference type="Pfam" id="PF03963">
    <property type="entry name" value="FlgD"/>
    <property type="match status" value="1"/>
</dbReference>